<accession>A0A4S8KWR0</accession>
<protein>
    <submittedName>
        <fullName evidence="1">Uncharacterized protein</fullName>
    </submittedName>
</protein>
<dbReference type="AlphaFoldDB" id="A0A4S8KWR0"/>
<proteinExistence type="predicted"/>
<name>A0A4S8KWR0_DENBC</name>
<sequence length="175" mass="19676">MSEKWTDAETFKLINSMKRADNFKVLYGPKAGENTSGESKATVYTYDLSTHSTLYASSTSATRAINRMKNKISWLEKSFKTQAKRLKKTGEGIEEMWYIAPAGPDHDTPERAQNIWEAILEDFVFFKANFVPVCYTTGLGPNGAQTVLLQSSGPPPLSPHQNPTRLFLCYKLQSR</sequence>
<reference evidence="1 2" key="1">
    <citation type="journal article" date="2019" name="Nat. Ecol. Evol.">
        <title>Megaphylogeny resolves global patterns of mushroom evolution.</title>
        <authorList>
            <person name="Varga T."/>
            <person name="Krizsan K."/>
            <person name="Foldi C."/>
            <person name="Dima B."/>
            <person name="Sanchez-Garcia M."/>
            <person name="Sanchez-Ramirez S."/>
            <person name="Szollosi G.J."/>
            <person name="Szarkandi J.G."/>
            <person name="Papp V."/>
            <person name="Albert L."/>
            <person name="Andreopoulos W."/>
            <person name="Angelini C."/>
            <person name="Antonin V."/>
            <person name="Barry K.W."/>
            <person name="Bougher N.L."/>
            <person name="Buchanan P."/>
            <person name="Buyck B."/>
            <person name="Bense V."/>
            <person name="Catcheside P."/>
            <person name="Chovatia M."/>
            <person name="Cooper J."/>
            <person name="Damon W."/>
            <person name="Desjardin D."/>
            <person name="Finy P."/>
            <person name="Geml J."/>
            <person name="Haridas S."/>
            <person name="Hughes K."/>
            <person name="Justo A."/>
            <person name="Karasinski D."/>
            <person name="Kautmanova I."/>
            <person name="Kiss B."/>
            <person name="Kocsube S."/>
            <person name="Kotiranta H."/>
            <person name="LaButti K.M."/>
            <person name="Lechner B.E."/>
            <person name="Liimatainen K."/>
            <person name="Lipzen A."/>
            <person name="Lukacs Z."/>
            <person name="Mihaltcheva S."/>
            <person name="Morgado L.N."/>
            <person name="Niskanen T."/>
            <person name="Noordeloos M.E."/>
            <person name="Ohm R.A."/>
            <person name="Ortiz-Santana B."/>
            <person name="Ovrebo C."/>
            <person name="Racz N."/>
            <person name="Riley R."/>
            <person name="Savchenko A."/>
            <person name="Shiryaev A."/>
            <person name="Soop K."/>
            <person name="Spirin V."/>
            <person name="Szebenyi C."/>
            <person name="Tomsovsky M."/>
            <person name="Tulloss R.E."/>
            <person name="Uehling J."/>
            <person name="Grigoriev I.V."/>
            <person name="Vagvolgyi C."/>
            <person name="Papp T."/>
            <person name="Martin F.M."/>
            <person name="Miettinen O."/>
            <person name="Hibbett D.S."/>
            <person name="Nagy L.G."/>
        </authorList>
    </citation>
    <scope>NUCLEOTIDE SEQUENCE [LARGE SCALE GENOMIC DNA]</scope>
    <source>
        <strain evidence="1 2">CBS 962.96</strain>
    </source>
</reference>
<dbReference type="EMBL" id="ML179907">
    <property type="protein sequence ID" value="THU80406.1"/>
    <property type="molecule type" value="Genomic_DNA"/>
</dbReference>
<dbReference type="OrthoDB" id="3211402at2759"/>
<organism evidence="1 2">
    <name type="scientific">Dendrothele bispora (strain CBS 962.96)</name>
    <dbReference type="NCBI Taxonomy" id="1314807"/>
    <lineage>
        <taxon>Eukaryota</taxon>
        <taxon>Fungi</taxon>
        <taxon>Dikarya</taxon>
        <taxon>Basidiomycota</taxon>
        <taxon>Agaricomycotina</taxon>
        <taxon>Agaricomycetes</taxon>
        <taxon>Agaricomycetidae</taxon>
        <taxon>Agaricales</taxon>
        <taxon>Agaricales incertae sedis</taxon>
        <taxon>Dendrothele</taxon>
    </lineage>
</organism>
<keyword evidence="2" id="KW-1185">Reference proteome</keyword>
<gene>
    <name evidence="1" type="ORF">K435DRAFT_845119</name>
</gene>
<dbReference type="Proteomes" id="UP000297245">
    <property type="component" value="Unassembled WGS sequence"/>
</dbReference>
<evidence type="ECO:0000313" key="1">
    <source>
        <dbReference type="EMBL" id="THU80406.1"/>
    </source>
</evidence>
<evidence type="ECO:0000313" key="2">
    <source>
        <dbReference type="Proteomes" id="UP000297245"/>
    </source>
</evidence>